<evidence type="ECO:0008006" key="3">
    <source>
        <dbReference type="Google" id="ProtNLM"/>
    </source>
</evidence>
<name>A0ABM9HVY9_9GAMM</name>
<gene>
    <name evidence="1" type="ORF">MSZNOR_0128</name>
</gene>
<evidence type="ECO:0000313" key="2">
    <source>
        <dbReference type="Proteomes" id="UP001162030"/>
    </source>
</evidence>
<sequence length="197" mass="21945">MSFDRLVLRFYGSWQAADPSFPPPIFLTTRPDLGDVSQGKWVTTANYYDLFNGIINPKQLEGLRLLVTPFSQQQFNATEDSRSEKPSLGVACFDCHVNGHTNAATHLVGDIRPQELCHRIDTPSLRGVNVQRLFGSQRALKTTVRHFGHSTAIIRISKPHPISRTNAGYALGVRILVRRTGTSTSLTSKPMPVMTRN</sequence>
<organism evidence="1 2">
    <name type="scientific">Methylocaldum szegediense</name>
    <dbReference type="NCBI Taxonomy" id="73780"/>
    <lineage>
        <taxon>Bacteria</taxon>
        <taxon>Pseudomonadati</taxon>
        <taxon>Pseudomonadota</taxon>
        <taxon>Gammaproteobacteria</taxon>
        <taxon>Methylococcales</taxon>
        <taxon>Methylococcaceae</taxon>
        <taxon>Methylocaldum</taxon>
    </lineage>
</organism>
<protein>
    <recommendedName>
        <fullName evidence="3">Cytochrome c domain-containing protein</fullName>
    </recommendedName>
</protein>
<dbReference type="EMBL" id="OX458333">
    <property type="protein sequence ID" value="CAI8722837.1"/>
    <property type="molecule type" value="Genomic_DNA"/>
</dbReference>
<keyword evidence="2" id="KW-1185">Reference proteome</keyword>
<proteinExistence type="predicted"/>
<accession>A0ABM9HVY9</accession>
<reference evidence="1 2" key="1">
    <citation type="submission" date="2023-03" db="EMBL/GenBank/DDBJ databases">
        <authorList>
            <person name="Pearce D."/>
        </authorList>
    </citation>
    <scope>NUCLEOTIDE SEQUENCE [LARGE SCALE GENOMIC DNA]</scope>
    <source>
        <strain evidence="1">Msz</strain>
    </source>
</reference>
<dbReference type="Proteomes" id="UP001162030">
    <property type="component" value="Chromosome"/>
</dbReference>
<evidence type="ECO:0000313" key="1">
    <source>
        <dbReference type="EMBL" id="CAI8722837.1"/>
    </source>
</evidence>